<evidence type="ECO:0000313" key="7">
    <source>
        <dbReference type="Proteomes" id="UP000606889"/>
    </source>
</evidence>
<reference evidence="6 7" key="1">
    <citation type="submission" date="2020-08" db="EMBL/GenBank/DDBJ databases">
        <title>Genome public.</title>
        <authorList>
            <person name="Liu C."/>
            <person name="Sun Q."/>
        </authorList>
    </citation>
    <scope>NUCLEOTIDE SEQUENCE [LARGE SCALE GENOMIC DNA]</scope>
    <source>
        <strain evidence="6 7">NSJ-35</strain>
    </source>
</reference>
<dbReference type="PROSITE" id="PS00059">
    <property type="entry name" value="ADH_ZINC"/>
    <property type="match status" value="1"/>
</dbReference>
<accession>A0ABR7EHK0</accession>
<keyword evidence="7" id="KW-1185">Reference proteome</keyword>
<evidence type="ECO:0000313" key="6">
    <source>
        <dbReference type="EMBL" id="MBC5649218.1"/>
    </source>
</evidence>
<dbReference type="SMART" id="SM00829">
    <property type="entry name" value="PKS_ER"/>
    <property type="match status" value="1"/>
</dbReference>
<name>A0ABR7EHK0_9FIRM</name>
<dbReference type="InterPro" id="IPR013154">
    <property type="entry name" value="ADH-like_N"/>
</dbReference>
<organism evidence="6 7">
    <name type="scientific">Christensenella tenuis</name>
    <dbReference type="NCBI Taxonomy" id="2763033"/>
    <lineage>
        <taxon>Bacteria</taxon>
        <taxon>Bacillati</taxon>
        <taxon>Bacillota</taxon>
        <taxon>Clostridia</taxon>
        <taxon>Christensenellales</taxon>
        <taxon>Christensenellaceae</taxon>
        <taxon>Christensenella</taxon>
    </lineage>
</organism>
<dbReference type="SUPFAM" id="SSF50129">
    <property type="entry name" value="GroES-like"/>
    <property type="match status" value="1"/>
</dbReference>
<dbReference type="PANTHER" id="PTHR43401:SF2">
    <property type="entry name" value="L-THREONINE 3-DEHYDROGENASE"/>
    <property type="match status" value="1"/>
</dbReference>
<evidence type="ECO:0000256" key="2">
    <source>
        <dbReference type="ARBA" id="ARBA00022833"/>
    </source>
</evidence>
<dbReference type="PANTHER" id="PTHR43401">
    <property type="entry name" value="L-THREONINE 3-DEHYDROGENASE"/>
    <property type="match status" value="1"/>
</dbReference>
<keyword evidence="1 4" id="KW-0479">Metal-binding</keyword>
<evidence type="ECO:0000259" key="5">
    <source>
        <dbReference type="SMART" id="SM00829"/>
    </source>
</evidence>
<gene>
    <name evidence="6" type="ORF">H8S18_12795</name>
</gene>
<evidence type="ECO:0000256" key="3">
    <source>
        <dbReference type="ARBA" id="ARBA00023002"/>
    </source>
</evidence>
<dbReference type="InterPro" id="IPR036291">
    <property type="entry name" value="NAD(P)-bd_dom_sf"/>
</dbReference>
<dbReference type="InterPro" id="IPR050129">
    <property type="entry name" value="Zn_alcohol_dh"/>
</dbReference>
<dbReference type="Gene3D" id="3.90.180.10">
    <property type="entry name" value="Medium-chain alcohol dehydrogenases, catalytic domain"/>
    <property type="match status" value="1"/>
</dbReference>
<keyword evidence="2 4" id="KW-0862">Zinc</keyword>
<comment type="cofactor">
    <cofactor evidence="4">
        <name>Zn(2+)</name>
        <dbReference type="ChEBI" id="CHEBI:29105"/>
    </cofactor>
</comment>
<evidence type="ECO:0000256" key="1">
    <source>
        <dbReference type="ARBA" id="ARBA00022723"/>
    </source>
</evidence>
<dbReference type="Proteomes" id="UP000606889">
    <property type="component" value="Unassembled WGS sequence"/>
</dbReference>
<protein>
    <submittedName>
        <fullName evidence="6">Alcohol dehydrogenase catalytic domain-containing protein</fullName>
    </submittedName>
</protein>
<dbReference type="InterPro" id="IPR013149">
    <property type="entry name" value="ADH-like_C"/>
</dbReference>
<dbReference type="SUPFAM" id="SSF51735">
    <property type="entry name" value="NAD(P)-binding Rossmann-fold domains"/>
    <property type="match status" value="1"/>
</dbReference>
<evidence type="ECO:0000256" key="4">
    <source>
        <dbReference type="RuleBase" id="RU361277"/>
    </source>
</evidence>
<dbReference type="Gene3D" id="3.40.50.720">
    <property type="entry name" value="NAD(P)-binding Rossmann-like Domain"/>
    <property type="match status" value="1"/>
</dbReference>
<comment type="caution">
    <text evidence="6">The sequence shown here is derived from an EMBL/GenBank/DDBJ whole genome shotgun (WGS) entry which is preliminary data.</text>
</comment>
<sequence length="347" mass="37260">MLAARLYGANDLRVENIPVPEIGDDEILVKVRKAALCGTDIRMYQNGAEAASETRPLIIGHEFSGDIAEVGKNVTEWKEGQRVFLAPNIGCGRCKACVAGNSHLCNNIQAMGVTVDGAFAEYIRVPREALLYGNIAELGKKTSYEEAAVNEALSCVYNGFLHYGVHIGDYVMVIGAGPIGVMHAKLAKLAGAAKVMLSDVSPERLELCCKVDEDFIAVPADKMKELVNKETEGNGLDVCVTACPVPAVQAQAIELMGFGGRVNFFGGLPKAKEIVPINTNAIHYKQLNISGSTKANTDMVFTTMKLIDSGILDVKGIITDHFALRDIEQAIRHTAQGKGLKTIIDIA</sequence>
<dbReference type="Pfam" id="PF08240">
    <property type="entry name" value="ADH_N"/>
    <property type="match status" value="1"/>
</dbReference>
<keyword evidence="3" id="KW-0560">Oxidoreductase</keyword>
<feature type="domain" description="Enoyl reductase (ER)" evidence="5">
    <location>
        <begin position="8"/>
        <end position="344"/>
    </location>
</feature>
<dbReference type="InterPro" id="IPR002328">
    <property type="entry name" value="ADH_Zn_CS"/>
</dbReference>
<dbReference type="Pfam" id="PF00107">
    <property type="entry name" value="ADH_zinc_N"/>
    <property type="match status" value="1"/>
</dbReference>
<dbReference type="InterPro" id="IPR020843">
    <property type="entry name" value="ER"/>
</dbReference>
<dbReference type="EMBL" id="JACOON010000007">
    <property type="protein sequence ID" value="MBC5649218.1"/>
    <property type="molecule type" value="Genomic_DNA"/>
</dbReference>
<proteinExistence type="inferred from homology"/>
<dbReference type="InterPro" id="IPR011032">
    <property type="entry name" value="GroES-like_sf"/>
</dbReference>
<comment type="similarity">
    <text evidence="4">Belongs to the zinc-containing alcohol dehydrogenase family.</text>
</comment>
<dbReference type="RefSeq" id="WP_186858666.1">
    <property type="nucleotide sequence ID" value="NZ_JACOON010000007.1"/>
</dbReference>